<gene>
    <name evidence="4" type="ORF">IHE55_26730</name>
</gene>
<organism evidence="4 5">
    <name type="scientific">Streptomyces pactum</name>
    <dbReference type="NCBI Taxonomy" id="68249"/>
    <lineage>
        <taxon>Bacteria</taxon>
        <taxon>Bacillati</taxon>
        <taxon>Actinomycetota</taxon>
        <taxon>Actinomycetes</taxon>
        <taxon>Kitasatosporales</taxon>
        <taxon>Streptomycetaceae</taxon>
        <taxon>Streptomyces</taxon>
    </lineage>
</organism>
<dbReference type="Pfam" id="PF06386">
    <property type="entry name" value="GvpL_GvpF"/>
    <property type="match status" value="1"/>
</dbReference>
<evidence type="ECO:0000256" key="3">
    <source>
        <dbReference type="ARBA" id="ARBA00035643"/>
    </source>
</evidence>
<dbReference type="InterPro" id="IPR009430">
    <property type="entry name" value="GvpL/GvpF"/>
</dbReference>
<accession>A0ABS0NSL3</accession>
<comment type="subcellular location">
    <subcellularLocation>
        <location evidence="2">Gas vesicle</location>
    </subcellularLocation>
</comment>
<proteinExistence type="inferred from homology"/>
<sequence length="239" mass="26458">MKTYVYGIVPGGQPPLPDRLEGVGDPPRPVRGVRAGELTALVSDCPEGIRPRRRDLMAHQRVLTEVGKVCTVLPMRFGSVSPDESQVREVLTARAADYRDRLRRLDGRSEYNVKAVHHEQVLLRQLLDEEPGLREMAAANRSAGGGSYESRLQTGERVARAVQDREKVDAELVTEALTPLAEEHRPGPESGGWFVNLSLLVPREGGAAVAEAVDRLRREHPRLDLRLNGPLPPYSFVEP</sequence>
<evidence type="ECO:0000256" key="1">
    <source>
        <dbReference type="ARBA" id="ARBA00022987"/>
    </source>
</evidence>
<evidence type="ECO:0000313" key="4">
    <source>
        <dbReference type="EMBL" id="MBH5338185.1"/>
    </source>
</evidence>
<comment type="similarity">
    <text evidence="3">Belongs to the gas vesicle GvpF/GvpL family.</text>
</comment>
<name>A0ABS0NSL3_9ACTN</name>
<dbReference type="Proteomes" id="UP000807371">
    <property type="component" value="Unassembled WGS sequence"/>
</dbReference>
<comment type="caution">
    <text evidence="4">The sequence shown here is derived from an EMBL/GenBank/DDBJ whole genome shotgun (WGS) entry which is preliminary data.</text>
</comment>
<evidence type="ECO:0000256" key="2">
    <source>
        <dbReference type="ARBA" id="ARBA00035108"/>
    </source>
</evidence>
<evidence type="ECO:0000313" key="5">
    <source>
        <dbReference type="Proteomes" id="UP000807371"/>
    </source>
</evidence>
<dbReference type="RefSeq" id="WP_197991380.1">
    <property type="nucleotide sequence ID" value="NZ_JACYXC010000001.1"/>
</dbReference>
<keyword evidence="5" id="KW-1185">Reference proteome</keyword>
<dbReference type="EMBL" id="JACYXC010000001">
    <property type="protein sequence ID" value="MBH5338185.1"/>
    <property type="molecule type" value="Genomic_DNA"/>
</dbReference>
<dbReference type="PANTHER" id="PTHR36852">
    <property type="entry name" value="PROTEIN GVPL 2"/>
    <property type="match status" value="1"/>
</dbReference>
<protein>
    <submittedName>
        <fullName evidence="4">GvpL/GvpF family gas vesicle protein</fullName>
    </submittedName>
</protein>
<keyword evidence="1" id="KW-0304">Gas vesicle</keyword>
<reference evidence="4 5" key="1">
    <citation type="submission" date="2020-09" db="EMBL/GenBank/DDBJ databases">
        <title>Biosynthesis of the nuclear factor of activated T cells inhibitor NFAT-133 and its congeners in Streptomyces pactum.</title>
        <authorList>
            <person name="Zhou W."/>
            <person name="Posri P."/>
            <person name="Abugrain M.E."/>
            <person name="Weisberg A.J."/>
            <person name="Chang J.H."/>
            <person name="Mahmud T."/>
        </authorList>
    </citation>
    <scope>NUCLEOTIDE SEQUENCE [LARGE SCALE GENOMIC DNA]</scope>
    <source>
        <strain evidence="4 5">ATCC 27456</strain>
    </source>
</reference>
<dbReference type="PANTHER" id="PTHR36852:SF1">
    <property type="entry name" value="PROTEIN GVPL 2"/>
    <property type="match status" value="1"/>
</dbReference>